<keyword evidence="5" id="KW-0378">Hydrolase</keyword>
<keyword evidence="10" id="KW-1185">Reference proteome</keyword>
<evidence type="ECO:0000256" key="1">
    <source>
        <dbReference type="ARBA" id="ARBA00001946"/>
    </source>
</evidence>
<evidence type="ECO:0000256" key="5">
    <source>
        <dbReference type="ARBA" id="ARBA00022801"/>
    </source>
</evidence>
<dbReference type="EC" id="3.1.3.71" evidence="3"/>
<evidence type="ECO:0000256" key="2">
    <source>
        <dbReference type="ARBA" id="ARBA00009997"/>
    </source>
</evidence>
<feature type="compositionally biased region" description="Basic residues" evidence="8">
    <location>
        <begin position="276"/>
        <end position="290"/>
    </location>
</feature>
<organism evidence="9 10">
    <name type="scientific">Angustibacter aerolatus</name>
    <dbReference type="NCBI Taxonomy" id="1162965"/>
    <lineage>
        <taxon>Bacteria</taxon>
        <taxon>Bacillati</taxon>
        <taxon>Actinomycetota</taxon>
        <taxon>Actinomycetes</taxon>
        <taxon>Kineosporiales</taxon>
        <taxon>Kineosporiaceae</taxon>
    </lineage>
</organism>
<comment type="caution">
    <text evidence="9">The sequence shown here is derived from an EMBL/GenBank/DDBJ whole genome shotgun (WGS) entry which is preliminary data.</text>
</comment>
<feature type="compositionally biased region" description="Basic residues" evidence="8">
    <location>
        <begin position="189"/>
        <end position="221"/>
    </location>
</feature>
<protein>
    <recommendedName>
        <fullName evidence="4">Probable 2-phosphosulfolactate phosphatase</fullName>
        <ecNumber evidence="3">3.1.3.71</ecNumber>
    </recommendedName>
</protein>
<evidence type="ECO:0000256" key="4">
    <source>
        <dbReference type="ARBA" id="ARBA00021948"/>
    </source>
</evidence>
<evidence type="ECO:0000313" key="10">
    <source>
        <dbReference type="Proteomes" id="UP001157017"/>
    </source>
</evidence>
<evidence type="ECO:0000256" key="7">
    <source>
        <dbReference type="ARBA" id="ARBA00033711"/>
    </source>
</evidence>
<evidence type="ECO:0000256" key="6">
    <source>
        <dbReference type="ARBA" id="ARBA00022842"/>
    </source>
</evidence>
<dbReference type="EMBL" id="BSUZ01000001">
    <property type="protein sequence ID" value="GMA86262.1"/>
    <property type="molecule type" value="Genomic_DNA"/>
</dbReference>
<keyword evidence="6" id="KW-0460">Magnesium</keyword>
<dbReference type="SUPFAM" id="SSF142823">
    <property type="entry name" value="ComB-like"/>
    <property type="match status" value="1"/>
</dbReference>
<evidence type="ECO:0000256" key="8">
    <source>
        <dbReference type="SAM" id="MobiDB-lite"/>
    </source>
</evidence>
<dbReference type="PANTHER" id="PTHR37311:SF1">
    <property type="entry name" value="2-PHOSPHOSULFOLACTATE PHOSPHATASE-RELATED"/>
    <property type="match status" value="1"/>
</dbReference>
<proteinExistence type="inferred from homology"/>
<dbReference type="Pfam" id="PF04029">
    <property type="entry name" value="2-ph_phosp"/>
    <property type="match status" value="1"/>
</dbReference>
<feature type="region of interest" description="Disordered" evidence="8">
    <location>
        <begin position="189"/>
        <end position="290"/>
    </location>
</feature>
<comment type="similarity">
    <text evidence="2">Belongs to the ComB family.</text>
</comment>
<evidence type="ECO:0000313" key="9">
    <source>
        <dbReference type="EMBL" id="GMA86262.1"/>
    </source>
</evidence>
<evidence type="ECO:0000256" key="3">
    <source>
        <dbReference type="ARBA" id="ARBA00012953"/>
    </source>
</evidence>
<comment type="cofactor">
    <cofactor evidence="1">
        <name>Mg(2+)</name>
        <dbReference type="ChEBI" id="CHEBI:18420"/>
    </cofactor>
</comment>
<reference evidence="10" key="1">
    <citation type="journal article" date="2019" name="Int. J. Syst. Evol. Microbiol.">
        <title>The Global Catalogue of Microorganisms (GCM) 10K type strain sequencing project: providing services to taxonomists for standard genome sequencing and annotation.</title>
        <authorList>
            <consortium name="The Broad Institute Genomics Platform"/>
            <consortium name="The Broad Institute Genome Sequencing Center for Infectious Disease"/>
            <person name="Wu L."/>
            <person name="Ma J."/>
        </authorList>
    </citation>
    <scope>NUCLEOTIDE SEQUENCE [LARGE SCALE GENOMIC DNA]</scope>
    <source>
        <strain evidence="10">NBRC 108730</strain>
    </source>
</reference>
<sequence length="290" mass="30965">MDLEWGLQGARRFAERVDVVVVVDVLSFSTSVTVACERGARVWPHPGGEEAHALARSIEAVLAGTRSHTSGPSLSPTSLLDLPEGSRLVLPSPNGSSITHALMNAKVAVVAGGLRNAAAVARYVRDVGAERVAVVPAGERWPDHSLRFAYEDLVGAGAVVRRLTETVPGLFRSPEAEAAALAFAEPAAARRHAVRPRARRAGLRGRRPAGRAGRRVRRRAGAARGPVRGGGAAEHPLLDGSGQRVERRDESAQQVGERGGVRGAQRREQARARGAAARRTRRRRCDGRCR</sequence>
<dbReference type="Proteomes" id="UP001157017">
    <property type="component" value="Unassembled WGS sequence"/>
</dbReference>
<comment type="catalytic activity">
    <reaction evidence="7">
        <text>(2R)-O-phospho-3-sulfolactate + H2O = (2R)-3-sulfolactate + phosphate</text>
        <dbReference type="Rhea" id="RHEA:23416"/>
        <dbReference type="ChEBI" id="CHEBI:15377"/>
        <dbReference type="ChEBI" id="CHEBI:15597"/>
        <dbReference type="ChEBI" id="CHEBI:43474"/>
        <dbReference type="ChEBI" id="CHEBI:58738"/>
        <dbReference type="EC" id="3.1.3.71"/>
    </reaction>
</comment>
<dbReference type="Gene3D" id="3.90.1560.10">
    <property type="entry name" value="ComB-like"/>
    <property type="match status" value="1"/>
</dbReference>
<name>A0ABQ6JDJ4_9ACTN</name>
<gene>
    <name evidence="9" type="ORF">GCM10025868_15120</name>
</gene>
<dbReference type="InterPro" id="IPR036702">
    <property type="entry name" value="ComB-like_sf"/>
</dbReference>
<accession>A0ABQ6JDJ4</accession>
<dbReference type="PANTHER" id="PTHR37311">
    <property type="entry name" value="2-PHOSPHOSULFOLACTATE PHOSPHATASE-RELATED"/>
    <property type="match status" value="1"/>
</dbReference>
<dbReference type="InterPro" id="IPR005238">
    <property type="entry name" value="ComB-like"/>
</dbReference>